<reference evidence="1" key="1">
    <citation type="submission" date="2020-11" db="EMBL/GenBank/DDBJ databases">
        <authorList>
            <person name="Bejerman N."/>
        </authorList>
    </citation>
    <scope>NUCLEOTIDE SEQUENCE</scope>
    <source>
        <strain evidence="1">Liri</strain>
    </source>
</reference>
<accession>A0A7T5QZA6</accession>
<protein>
    <submittedName>
        <fullName evidence="1">CP</fullName>
    </submittedName>
</protein>
<sequence>MENTPPPSDSGKNVADMSTRVFGGRFADLKTGIVVKHNVHDHGVMANVTDAFAEVEILNLSAFVVVSPGAMSSNVTVYLGWGHCEHSAPRDIAGMAQLPNFKVYHFSNGNISSTDESSLICSFSNSVSKFLKPIQLYGGRPSLFAYAQMIDEDGKLVNSVAAQLFYRATVRTSGADIVIV</sequence>
<dbReference type="EMBL" id="MW328760">
    <property type="protein sequence ID" value="QQG34679.1"/>
    <property type="molecule type" value="Genomic_RNA"/>
</dbReference>
<proteinExistence type="predicted"/>
<evidence type="ECO:0000313" key="1">
    <source>
        <dbReference type="EMBL" id="QQG34679.1"/>
    </source>
</evidence>
<name>A0A7T5QZA6_9VIRU</name>
<organism evidence="1">
    <name type="scientific">Liriodendron tulipifera tymovirus 1</name>
    <dbReference type="NCBI Taxonomy" id="2799338"/>
    <lineage>
        <taxon>Viruses</taxon>
        <taxon>Riboviria</taxon>
        <taxon>Orthornavirae</taxon>
        <taxon>Kitrinoviricota</taxon>
        <taxon>Alsuviricetes</taxon>
        <taxon>Tymovirales</taxon>
        <taxon>Tymoviridae</taxon>
    </lineage>
</organism>